<keyword evidence="3" id="KW-1185">Reference proteome</keyword>
<protein>
    <recommendedName>
        <fullName evidence="4">Transposase</fullName>
    </recommendedName>
</protein>
<proteinExistence type="predicted"/>
<reference evidence="3" key="1">
    <citation type="journal article" date="2019" name="Int. J. Syst. Evol. Microbiol.">
        <title>The Global Catalogue of Microorganisms (GCM) 10K type strain sequencing project: providing services to taxonomists for standard genome sequencing and annotation.</title>
        <authorList>
            <consortium name="The Broad Institute Genomics Platform"/>
            <consortium name="The Broad Institute Genome Sequencing Center for Infectious Disease"/>
            <person name="Wu L."/>
            <person name="Ma J."/>
        </authorList>
    </citation>
    <scope>NUCLEOTIDE SEQUENCE [LARGE SCALE GENOMIC DNA]</scope>
    <source>
        <strain evidence="3">JCM 16704</strain>
    </source>
</reference>
<gene>
    <name evidence="2" type="ORF">GCM10022216_33830</name>
</gene>
<dbReference type="PROSITE" id="PS51257">
    <property type="entry name" value="PROKAR_LIPOPROTEIN"/>
    <property type="match status" value="1"/>
</dbReference>
<dbReference type="Proteomes" id="UP001500101">
    <property type="component" value="Unassembled WGS sequence"/>
</dbReference>
<dbReference type="RefSeq" id="WP_344675913.1">
    <property type="nucleotide sequence ID" value="NZ_BAAAZI010000015.1"/>
</dbReference>
<sequence length="143" mass="16049">MKKLIILSIGLTAILSACNNNKAAKETEDQKISEQAIQIHDEIMPQISVFDHTTVKIDSILTNLAGIKAAHPAIDTTNTRTELSELKTKLEDATDNMMTWMKDYDAVNEDKAYQQKMYDRVVEMKKQFEDAQAGIGKSLAVFK</sequence>
<comment type="caution">
    <text evidence="2">The sequence shown here is derived from an EMBL/GenBank/DDBJ whole genome shotgun (WGS) entry which is preliminary data.</text>
</comment>
<evidence type="ECO:0000313" key="2">
    <source>
        <dbReference type="EMBL" id="GAA4147664.1"/>
    </source>
</evidence>
<dbReference type="EMBL" id="BAAAZI010000015">
    <property type="protein sequence ID" value="GAA4147664.1"/>
    <property type="molecule type" value="Genomic_DNA"/>
</dbReference>
<accession>A0ABP7Z5D9</accession>
<feature type="coiled-coil region" evidence="1">
    <location>
        <begin position="76"/>
        <end position="103"/>
    </location>
</feature>
<keyword evidence="1" id="KW-0175">Coiled coil</keyword>
<organism evidence="2 3">
    <name type="scientific">Sphingobacterium kyonggiense</name>
    <dbReference type="NCBI Taxonomy" id="714075"/>
    <lineage>
        <taxon>Bacteria</taxon>
        <taxon>Pseudomonadati</taxon>
        <taxon>Bacteroidota</taxon>
        <taxon>Sphingobacteriia</taxon>
        <taxon>Sphingobacteriales</taxon>
        <taxon>Sphingobacteriaceae</taxon>
        <taxon>Sphingobacterium</taxon>
    </lineage>
</organism>
<name>A0ABP7Z5D9_9SPHI</name>
<evidence type="ECO:0008006" key="4">
    <source>
        <dbReference type="Google" id="ProtNLM"/>
    </source>
</evidence>
<evidence type="ECO:0000313" key="3">
    <source>
        <dbReference type="Proteomes" id="UP001500101"/>
    </source>
</evidence>
<evidence type="ECO:0000256" key="1">
    <source>
        <dbReference type="SAM" id="Coils"/>
    </source>
</evidence>